<comment type="function">
    <text evidence="1">Catalyzes the cleavage of beta-carotene at its central double bond (15,15') to yield two molecules of all-trans-retinal.</text>
</comment>
<reference evidence="2 3" key="1">
    <citation type="submission" date="2020-08" db="EMBL/GenBank/DDBJ databases">
        <title>Genome sequence of Hymenobacter qilianensis JCM 19763T.</title>
        <authorList>
            <person name="Hyun D.-W."/>
            <person name="Bae J.-W."/>
        </authorList>
    </citation>
    <scope>NUCLEOTIDE SEQUENCE [LARGE SCALE GENOMIC DNA]</scope>
    <source>
        <strain evidence="2 3">JCM 19763</strain>
    </source>
</reference>
<keyword evidence="1" id="KW-0472">Membrane</keyword>
<dbReference type="RefSeq" id="WP_187731944.1">
    <property type="nucleotide sequence ID" value="NZ_BMFN01000003.1"/>
</dbReference>
<dbReference type="NCBIfam" id="TIGR03753">
    <property type="entry name" value="blh_monoox"/>
    <property type="match status" value="1"/>
</dbReference>
<evidence type="ECO:0000256" key="1">
    <source>
        <dbReference type="HAMAP-Rule" id="MF_02093"/>
    </source>
</evidence>
<keyword evidence="1" id="KW-0560">Oxidoreductase</keyword>
<keyword evidence="1" id="KW-0479">Metal-binding</keyword>
<dbReference type="Proteomes" id="UP000516093">
    <property type="component" value="Chromosome"/>
</dbReference>
<feature type="transmembrane region" description="Helical" evidence="1">
    <location>
        <begin position="80"/>
        <end position="101"/>
    </location>
</feature>
<dbReference type="GO" id="GO:0003834">
    <property type="term" value="F:beta-carotene 15,15'-dioxygenase activity"/>
    <property type="evidence" value="ECO:0007669"/>
    <property type="project" value="UniProtKB-EC"/>
</dbReference>
<comment type="subcellular location">
    <subcellularLocation>
        <location evidence="1">Cell membrane</location>
        <topology evidence="1">Multi-pass membrane protein</topology>
    </subcellularLocation>
</comment>
<keyword evidence="1" id="KW-1133">Transmembrane helix</keyword>
<dbReference type="GO" id="GO:0005886">
    <property type="term" value="C:plasma membrane"/>
    <property type="evidence" value="ECO:0007669"/>
    <property type="project" value="UniProtKB-SubCell"/>
</dbReference>
<feature type="transmembrane region" description="Helical" evidence="1">
    <location>
        <begin position="301"/>
        <end position="327"/>
    </location>
</feature>
<dbReference type="KEGG" id="hqi:H9L05_17065"/>
<dbReference type="Pfam" id="PF15461">
    <property type="entry name" value="BCD"/>
    <property type="match status" value="1"/>
</dbReference>
<keyword evidence="1" id="KW-1003">Cell membrane</keyword>
<feature type="transmembrane region" description="Helical" evidence="1">
    <location>
        <begin position="174"/>
        <end position="195"/>
    </location>
</feature>
<keyword evidence="1" id="KW-0812">Transmembrane</keyword>
<feature type="transmembrane region" description="Helical" evidence="1">
    <location>
        <begin position="47"/>
        <end position="68"/>
    </location>
</feature>
<feature type="transmembrane region" description="Helical" evidence="1">
    <location>
        <begin position="215"/>
        <end position="237"/>
    </location>
</feature>
<keyword evidence="1 2" id="KW-0223">Dioxygenase</keyword>
<comment type="similarity">
    <text evidence="1">Belongs to the Brp/Blh beta-carotene diooxygenase family.</text>
</comment>
<dbReference type="GO" id="GO:0005506">
    <property type="term" value="F:iron ion binding"/>
    <property type="evidence" value="ECO:0007669"/>
    <property type="project" value="UniProtKB-UniRule"/>
</dbReference>
<feature type="binding site" evidence="1">
    <location>
        <position position="243"/>
    </location>
    <ligand>
        <name>Fe cation</name>
        <dbReference type="ChEBI" id="CHEBI:24875"/>
    </ligand>
</feature>
<protein>
    <recommendedName>
        <fullName evidence="1">Probable beta-carotene 15,15'-dioxygenase</fullName>
        <ecNumber evidence="1">1.13.11.63</ecNumber>
    </recommendedName>
</protein>
<feature type="binding site" evidence="1">
    <location>
        <position position="58"/>
    </location>
    <ligand>
        <name>Fe cation</name>
        <dbReference type="ChEBI" id="CHEBI:24875"/>
    </ligand>
</feature>
<feature type="binding site" evidence="1">
    <location>
        <position position="117"/>
    </location>
    <ligand>
        <name>Fe cation</name>
        <dbReference type="ChEBI" id="CHEBI:24875"/>
    </ligand>
</feature>
<accession>A0A7H0GTQ1</accession>
<dbReference type="GO" id="GO:0016121">
    <property type="term" value="P:carotene catabolic process"/>
    <property type="evidence" value="ECO:0007669"/>
    <property type="project" value="UniProtKB-UniRule"/>
</dbReference>
<feature type="transmembrane region" description="Helical" evidence="1">
    <location>
        <begin position="20"/>
        <end position="41"/>
    </location>
</feature>
<dbReference type="InterPro" id="IPR022270">
    <property type="entry name" value="Blh_diox"/>
</dbReference>
<evidence type="ECO:0000313" key="2">
    <source>
        <dbReference type="EMBL" id="QNP51667.1"/>
    </source>
</evidence>
<keyword evidence="1" id="KW-0408">Iron</keyword>
<gene>
    <name evidence="2" type="ORF">H9L05_17065</name>
</gene>
<comment type="catalytic activity">
    <reaction evidence="1">
        <text>all-trans-beta-carotene + O2 = 2 all-trans-retinal</text>
        <dbReference type="Rhea" id="RHEA:32887"/>
        <dbReference type="ChEBI" id="CHEBI:15379"/>
        <dbReference type="ChEBI" id="CHEBI:17579"/>
        <dbReference type="ChEBI" id="CHEBI:17898"/>
        <dbReference type="EC" id="1.13.11.63"/>
    </reaction>
</comment>
<dbReference type="AlphaFoldDB" id="A0A7H0GTQ1"/>
<dbReference type="HAMAP" id="MF_02093">
    <property type="entry name" value="Beta_carotene_diox"/>
    <property type="match status" value="1"/>
</dbReference>
<proteinExistence type="inferred from homology"/>
<evidence type="ECO:0000313" key="3">
    <source>
        <dbReference type="Proteomes" id="UP000516093"/>
    </source>
</evidence>
<name>A0A7H0GTQ1_9BACT</name>
<comment type="cofactor">
    <cofactor evidence="1">
        <name>Fe(2+)</name>
        <dbReference type="ChEBI" id="CHEBI:29033"/>
    </cofactor>
</comment>
<feature type="transmembrane region" description="Helical" evidence="1">
    <location>
        <begin position="276"/>
        <end position="295"/>
    </location>
</feature>
<sequence length="344" mass="37649">MSLPDSVTLPLGSSAVPRRASYLIVLAAVATWLLIPGLALWLLTPLLLVGALLLGVAHGACDQFVVPATHPALSQSQLRYWVYFLVGYLGLAALVGLLWWWQPAVTVALFFGLTAWHWGSADAPTLATHPRYWIAHSLLRGGLLFTVPLRYWADETREIINGLLSLGGADPVSAVAISQIALVLGILVAGGHLLLWGSYFRHGHHSTARTDMLEAGLLITLLVVLPPLLSAGVYFVFWHSLHHVLRMNQLMGRPMLSRRLLLGPELGFFLRRSAPLLALSLAGLAVLYGVAWWQAATESVFVSLALLVASIVTLPHALLVTLGIDAVHWRYTIIQRKRQTSLRY</sequence>
<organism evidence="2 3">
    <name type="scientific">Hymenobacter qilianensis</name>
    <dbReference type="NCBI Taxonomy" id="1385715"/>
    <lineage>
        <taxon>Bacteria</taxon>
        <taxon>Pseudomonadati</taxon>
        <taxon>Bacteroidota</taxon>
        <taxon>Cytophagia</taxon>
        <taxon>Cytophagales</taxon>
        <taxon>Hymenobacteraceae</taxon>
        <taxon>Hymenobacter</taxon>
    </lineage>
</organism>
<dbReference type="EMBL" id="CP060784">
    <property type="protein sequence ID" value="QNP51667.1"/>
    <property type="molecule type" value="Genomic_DNA"/>
</dbReference>
<dbReference type="GO" id="GO:0010436">
    <property type="term" value="F:carotenoid dioxygenase activity"/>
    <property type="evidence" value="ECO:0007669"/>
    <property type="project" value="UniProtKB-UniRule"/>
</dbReference>
<feature type="binding site" evidence="1">
    <location>
        <position position="239"/>
    </location>
    <ligand>
        <name>Fe cation</name>
        <dbReference type="ChEBI" id="CHEBI:24875"/>
    </ligand>
</feature>
<dbReference type="EC" id="1.13.11.63" evidence="1"/>
<keyword evidence="3" id="KW-1185">Reference proteome</keyword>